<sequence length="218" mass="22414">MSTPPWQGEQPGQPPGTPPELGSRQPWGSVGMRWQHQPRQGDPPIGTYGVDHGARQRDPGGGDRRTWPWIAVGGAILAAGVAVTSVFVLNGSEKDDPRAVAEAYAAALSKADGSDRKLLCGKDRTALEAMDQVTKGLGELTKSLGLGGGPLTPESASVTSVTANGDTGTATVEMKVSGSSRPVTETYDLVTEDGGWRICGVTRGLGLLGNLGGLGGGR</sequence>
<protein>
    <submittedName>
        <fullName evidence="3">Uncharacterized protein</fullName>
    </submittedName>
</protein>
<feature type="compositionally biased region" description="Basic and acidic residues" evidence="1">
    <location>
        <begin position="52"/>
        <end position="66"/>
    </location>
</feature>
<keyword evidence="2" id="KW-0812">Transmembrane</keyword>
<organism evidence="3 4">
    <name type="scientific">Allokutzneria albata</name>
    <name type="common">Kibdelosporangium albatum</name>
    <dbReference type="NCBI Taxonomy" id="211114"/>
    <lineage>
        <taxon>Bacteria</taxon>
        <taxon>Bacillati</taxon>
        <taxon>Actinomycetota</taxon>
        <taxon>Actinomycetes</taxon>
        <taxon>Pseudonocardiales</taxon>
        <taxon>Pseudonocardiaceae</taxon>
        <taxon>Allokutzneria</taxon>
    </lineage>
</organism>
<keyword evidence="4" id="KW-1185">Reference proteome</keyword>
<dbReference type="InterPro" id="IPR032710">
    <property type="entry name" value="NTF2-like_dom_sf"/>
</dbReference>
<evidence type="ECO:0000256" key="1">
    <source>
        <dbReference type="SAM" id="MobiDB-lite"/>
    </source>
</evidence>
<dbReference type="Proteomes" id="UP000183376">
    <property type="component" value="Chromosome I"/>
</dbReference>
<evidence type="ECO:0000256" key="2">
    <source>
        <dbReference type="SAM" id="Phobius"/>
    </source>
</evidence>
<gene>
    <name evidence="3" type="ORF">SAMN04489726_0337</name>
</gene>
<dbReference type="SUPFAM" id="SSF54427">
    <property type="entry name" value="NTF2-like"/>
    <property type="match status" value="1"/>
</dbReference>
<keyword evidence="2" id="KW-0472">Membrane</keyword>
<dbReference type="OrthoDB" id="3686515at2"/>
<reference evidence="3 4" key="1">
    <citation type="submission" date="2016-10" db="EMBL/GenBank/DDBJ databases">
        <authorList>
            <person name="de Groot N.N."/>
        </authorList>
    </citation>
    <scope>NUCLEOTIDE SEQUENCE [LARGE SCALE GENOMIC DNA]</scope>
    <source>
        <strain evidence="3 4">DSM 44149</strain>
    </source>
</reference>
<feature type="compositionally biased region" description="Low complexity" evidence="1">
    <location>
        <begin position="1"/>
        <end position="11"/>
    </location>
</feature>
<name>A0A1G9RB34_ALLAB</name>
<dbReference type="EMBL" id="LT629701">
    <property type="protein sequence ID" value="SDM20300.1"/>
    <property type="molecule type" value="Genomic_DNA"/>
</dbReference>
<proteinExistence type="predicted"/>
<evidence type="ECO:0000313" key="4">
    <source>
        <dbReference type="Proteomes" id="UP000183376"/>
    </source>
</evidence>
<evidence type="ECO:0000313" key="3">
    <source>
        <dbReference type="EMBL" id="SDM20300.1"/>
    </source>
</evidence>
<dbReference type="Gene3D" id="3.10.450.50">
    <property type="match status" value="1"/>
</dbReference>
<feature type="transmembrane region" description="Helical" evidence="2">
    <location>
        <begin position="67"/>
        <end position="89"/>
    </location>
</feature>
<keyword evidence="2" id="KW-1133">Transmembrane helix</keyword>
<dbReference type="RefSeq" id="WP_156050863.1">
    <property type="nucleotide sequence ID" value="NZ_JOEF01000006.1"/>
</dbReference>
<dbReference type="AlphaFoldDB" id="A0A1G9RB34"/>
<accession>A0A1G9RB34</accession>
<feature type="region of interest" description="Disordered" evidence="1">
    <location>
        <begin position="1"/>
        <end position="66"/>
    </location>
</feature>
<dbReference type="STRING" id="211114.SAMN04489726_0337"/>